<reference evidence="2 3" key="1">
    <citation type="journal article" date="2021" name="Sci. Rep.">
        <title>Chromosome anchoring in Senegalese sole (Solea senegalensis) reveals sex-associated markers and genome rearrangements in flatfish.</title>
        <authorList>
            <person name="Guerrero-Cozar I."/>
            <person name="Gomez-Garrido J."/>
            <person name="Berbel C."/>
            <person name="Martinez-Blanch J.F."/>
            <person name="Alioto T."/>
            <person name="Claros M.G."/>
            <person name="Gagnaire P.A."/>
            <person name="Manchado M."/>
        </authorList>
    </citation>
    <scope>NUCLEOTIDE SEQUENCE [LARGE SCALE GENOMIC DNA]</scope>
    <source>
        <strain evidence="2">Sse05_10M</strain>
    </source>
</reference>
<dbReference type="EMBL" id="JAGKHQ010000014">
    <property type="protein sequence ID" value="KAG7498532.1"/>
    <property type="molecule type" value="Genomic_DNA"/>
</dbReference>
<name>A0AAV6QZR8_SOLSE</name>
<comment type="caution">
    <text evidence="2">The sequence shown here is derived from an EMBL/GenBank/DDBJ whole genome shotgun (WGS) entry which is preliminary data.</text>
</comment>
<feature type="region of interest" description="Disordered" evidence="1">
    <location>
        <begin position="52"/>
        <end position="72"/>
    </location>
</feature>
<sequence length="72" mass="8002">MTTEQAVLTPTSSPPSAATGRQRQCSRCLCEDRPSRTVSLFGEWLVTGMDALSSCPSANHRQQEREEKMEET</sequence>
<feature type="region of interest" description="Disordered" evidence="1">
    <location>
        <begin position="1"/>
        <end position="23"/>
    </location>
</feature>
<gene>
    <name evidence="2" type="ORF">JOB18_011658</name>
</gene>
<evidence type="ECO:0000256" key="1">
    <source>
        <dbReference type="SAM" id="MobiDB-lite"/>
    </source>
</evidence>
<evidence type="ECO:0000313" key="2">
    <source>
        <dbReference type="EMBL" id="KAG7498532.1"/>
    </source>
</evidence>
<evidence type="ECO:0000313" key="3">
    <source>
        <dbReference type="Proteomes" id="UP000693946"/>
    </source>
</evidence>
<proteinExistence type="predicted"/>
<accession>A0AAV6QZR8</accession>
<feature type="compositionally biased region" description="Basic and acidic residues" evidence="1">
    <location>
        <begin position="61"/>
        <end position="72"/>
    </location>
</feature>
<dbReference type="Proteomes" id="UP000693946">
    <property type="component" value="Linkage Group LG21"/>
</dbReference>
<organism evidence="2 3">
    <name type="scientific">Solea senegalensis</name>
    <name type="common">Senegalese sole</name>
    <dbReference type="NCBI Taxonomy" id="28829"/>
    <lineage>
        <taxon>Eukaryota</taxon>
        <taxon>Metazoa</taxon>
        <taxon>Chordata</taxon>
        <taxon>Craniata</taxon>
        <taxon>Vertebrata</taxon>
        <taxon>Euteleostomi</taxon>
        <taxon>Actinopterygii</taxon>
        <taxon>Neopterygii</taxon>
        <taxon>Teleostei</taxon>
        <taxon>Neoteleostei</taxon>
        <taxon>Acanthomorphata</taxon>
        <taxon>Carangaria</taxon>
        <taxon>Pleuronectiformes</taxon>
        <taxon>Pleuronectoidei</taxon>
        <taxon>Soleidae</taxon>
        <taxon>Solea</taxon>
    </lineage>
</organism>
<dbReference type="AlphaFoldDB" id="A0AAV6QZR8"/>
<keyword evidence="3" id="KW-1185">Reference proteome</keyword>
<protein>
    <submittedName>
        <fullName evidence="2">Uncharacterized protein</fullName>
    </submittedName>
</protein>